<evidence type="ECO:0000313" key="4">
    <source>
        <dbReference type="Proteomes" id="UP000243797"/>
    </source>
</evidence>
<evidence type="ECO:0000256" key="1">
    <source>
        <dbReference type="SAM" id="MobiDB-lite"/>
    </source>
</evidence>
<feature type="transmembrane region" description="Helical" evidence="2">
    <location>
        <begin position="138"/>
        <end position="161"/>
    </location>
</feature>
<organism evidence="3 4">
    <name type="scientific">Sphaceloma murrayae</name>
    <dbReference type="NCBI Taxonomy" id="2082308"/>
    <lineage>
        <taxon>Eukaryota</taxon>
        <taxon>Fungi</taxon>
        <taxon>Dikarya</taxon>
        <taxon>Ascomycota</taxon>
        <taxon>Pezizomycotina</taxon>
        <taxon>Dothideomycetes</taxon>
        <taxon>Dothideomycetidae</taxon>
        <taxon>Myriangiales</taxon>
        <taxon>Elsinoaceae</taxon>
        <taxon>Sphaceloma</taxon>
    </lineage>
</organism>
<evidence type="ECO:0000256" key="2">
    <source>
        <dbReference type="SAM" id="Phobius"/>
    </source>
</evidence>
<keyword evidence="4" id="KW-1185">Reference proteome</keyword>
<feature type="region of interest" description="Disordered" evidence="1">
    <location>
        <begin position="535"/>
        <end position="558"/>
    </location>
</feature>
<reference evidence="3 4" key="1">
    <citation type="submission" date="2017-06" db="EMBL/GenBank/DDBJ databases">
        <title>Draft genome sequence of a variant of Elsinoe murrayae.</title>
        <authorList>
            <person name="Cheng Q."/>
        </authorList>
    </citation>
    <scope>NUCLEOTIDE SEQUENCE [LARGE SCALE GENOMIC DNA]</scope>
    <source>
        <strain evidence="3 4">CQ-2017a</strain>
    </source>
</reference>
<feature type="compositionally biased region" description="Low complexity" evidence="1">
    <location>
        <begin position="86"/>
        <end position="133"/>
    </location>
</feature>
<feature type="region of interest" description="Disordered" evidence="1">
    <location>
        <begin position="1"/>
        <end position="133"/>
    </location>
</feature>
<keyword evidence="2" id="KW-1133">Transmembrane helix</keyword>
<protein>
    <submittedName>
        <fullName evidence="3">Uncharacterized protein</fullName>
    </submittedName>
</protein>
<dbReference type="AlphaFoldDB" id="A0A2K1QTE5"/>
<feature type="compositionally biased region" description="Pro residues" evidence="1">
    <location>
        <begin position="65"/>
        <end position="85"/>
    </location>
</feature>
<dbReference type="InParanoid" id="A0A2K1QTE5"/>
<evidence type="ECO:0000313" key="3">
    <source>
        <dbReference type="EMBL" id="PNS18279.1"/>
    </source>
</evidence>
<dbReference type="EMBL" id="NKHZ01000043">
    <property type="protein sequence ID" value="PNS18279.1"/>
    <property type="molecule type" value="Genomic_DNA"/>
</dbReference>
<name>A0A2K1QTE5_9PEZI</name>
<feature type="compositionally biased region" description="Polar residues" evidence="1">
    <location>
        <begin position="358"/>
        <end position="378"/>
    </location>
</feature>
<comment type="caution">
    <text evidence="3">The sequence shown here is derived from an EMBL/GenBank/DDBJ whole genome shotgun (WGS) entry which is preliminary data.</text>
</comment>
<feature type="region of interest" description="Disordered" evidence="1">
    <location>
        <begin position="258"/>
        <end position="337"/>
    </location>
</feature>
<feature type="region of interest" description="Disordered" evidence="1">
    <location>
        <begin position="228"/>
        <end position="247"/>
    </location>
</feature>
<sequence>MLLRGRSPQDDDDVPPVPGTPTTTGGDDDDDDVPTAAPPAPTTAPPATTPAPAPTPAPTVSSAPAPAPVPAPAPTTTPAPAPTPTPSSTLTTSVTPSTTPSISSAPSSTRPSNTTSAPSSTTSTPAASETAASGTPAYVTPIAVIVPIMAVIVLMFLGFLFMKRRRRKQGREFKPMQEIKEILPGGDNFHFPVSGFIRNPRKAMSERSMLPSRYGSQRTEDSVHAHYADSLPSHSPTSPDPAQGYAPQSTFAVMPQETQPHMGPRLNPVQPHVIPATSPSSQTRTSPTTSPVSQNSNLVMGAAAAAAPRRGSGSLSRSPPQGAIAQPPPQGMVGQSLPQNIANQDLPQGFAPTAQAHIGTNPNNSSYYSGLDTMSVTDVGSPAGDEPPPPYSGMASRAATMRSAMHSSQRRPLQVTNLNRRDLGSVRSVQSMQTNATMDSTAEQALTADGMQPGVMRGMEGIQEDQTQTGSMPAELDAKSTKLDLPDVMGRNASSPSVTSADYDGDNAVIVDGYPRGVSELDAGVNRPMSELEADVPIDLRRSSGNATVSTDEKGGRG</sequence>
<dbReference type="Proteomes" id="UP000243797">
    <property type="component" value="Unassembled WGS sequence"/>
</dbReference>
<feature type="compositionally biased region" description="Low complexity" evidence="1">
    <location>
        <begin position="301"/>
        <end position="325"/>
    </location>
</feature>
<gene>
    <name evidence="3" type="ORF">CAC42_7648</name>
</gene>
<feature type="compositionally biased region" description="Low complexity" evidence="1">
    <location>
        <begin position="275"/>
        <end position="293"/>
    </location>
</feature>
<accession>A0A2K1QTE5</accession>
<feature type="compositionally biased region" description="Low complexity" evidence="1">
    <location>
        <begin position="394"/>
        <end position="407"/>
    </location>
</feature>
<feature type="region of interest" description="Disordered" evidence="1">
    <location>
        <begin position="352"/>
        <end position="412"/>
    </location>
</feature>
<proteinExistence type="predicted"/>
<keyword evidence="2" id="KW-0472">Membrane</keyword>
<dbReference type="OrthoDB" id="3937784at2759"/>
<feature type="region of interest" description="Disordered" evidence="1">
    <location>
        <begin position="202"/>
        <end position="222"/>
    </location>
</feature>
<feature type="compositionally biased region" description="Pro residues" evidence="1">
    <location>
        <begin position="36"/>
        <end position="57"/>
    </location>
</feature>
<keyword evidence="2" id="KW-0812">Transmembrane</keyword>
<dbReference type="STRING" id="2082308.A0A2K1QTE5"/>